<dbReference type="PANTHER" id="PTHR48081">
    <property type="entry name" value="AB HYDROLASE SUPERFAMILY PROTEIN C4A8.06C"/>
    <property type="match status" value="1"/>
</dbReference>
<evidence type="ECO:0000313" key="4">
    <source>
        <dbReference type="EMBL" id="CAB9519349.1"/>
    </source>
</evidence>
<dbReference type="InterPro" id="IPR049492">
    <property type="entry name" value="BD-FAE-like_dom"/>
</dbReference>
<evidence type="ECO:0000259" key="3">
    <source>
        <dbReference type="Pfam" id="PF20434"/>
    </source>
</evidence>
<accession>A0A9N8EII2</accession>
<dbReference type="Pfam" id="PF20434">
    <property type="entry name" value="BD-FAE"/>
    <property type="match status" value="1"/>
</dbReference>
<dbReference type="InterPro" id="IPR029058">
    <property type="entry name" value="AB_hydrolase_fold"/>
</dbReference>
<sequence>MADCIPFATWTATVSEVSSLVLVWSVANAYMDRKTRGLVVGATSTSSLLGGLERYNLVTTATTSCRVDNGERYPTPFLANHSVFGIGRAGAEFPNEVSITLDPQSSGDFLQEKTRTSSTGSATSSTDSIGTLSTARTSTSNVILASTSHSLKQRIEGLIGVLKAFFHQSINILSKVGKYLLPLAWVVYSVTPQCTVPMAAKFAISTVVSLPIFKDLLAHKQTAIHHWIRDSGMFRVMMDTLFWIGLPPLATKYPSAMKDYFRLGEHRTRIQYGQESPKSQVVDMYMPAGSNEKIRGLIFFVYGGAWGSGSPPQYALVAKPFLERGMAVAVVGYRTYPEADALTQAADLELAASVLSQRYPQICLEESELGVCAVGHSSGSHILAMMLIQRLRQQTESSRWGFSLQHNNKNTNGVTMRIDSIVGISGPYDVEQHFQYEASKGLEQLSPMQPACGGRDQFRQHSPTLLLSHFLSQCTKEEMEALDKSFPRLALVHGSIDDVVPVESSQEAARVLRAAGVTKCDEFYLAETGHPDAVIEIMMGGPTQDAVVEWIEAGSKSVKDVPSSMEEIVSNTLPSF</sequence>
<feature type="domain" description="BD-FAE-like" evidence="3">
    <location>
        <begin position="283"/>
        <end position="509"/>
    </location>
</feature>
<keyword evidence="5" id="KW-1185">Reference proteome</keyword>
<dbReference type="Proteomes" id="UP001153069">
    <property type="component" value="Unassembled WGS sequence"/>
</dbReference>
<gene>
    <name evidence="4" type="ORF">SEMRO_1010_G230860.1</name>
</gene>
<evidence type="ECO:0000313" key="5">
    <source>
        <dbReference type="Proteomes" id="UP001153069"/>
    </source>
</evidence>
<organism evidence="4 5">
    <name type="scientific">Seminavis robusta</name>
    <dbReference type="NCBI Taxonomy" id="568900"/>
    <lineage>
        <taxon>Eukaryota</taxon>
        <taxon>Sar</taxon>
        <taxon>Stramenopiles</taxon>
        <taxon>Ochrophyta</taxon>
        <taxon>Bacillariophyta</taxon>
        <taxon>Bacillariophyceae</taxon>
        <taxon>Bacillariophycidae</taxon>
        <taxon>Naviculales</taxon>
        <taxon>Naviculaceae</taxon>
        <taxon>Seminavis</taxon>
    </lineage>
</organism>
<protein>
    <submittedName>
        <fullName evidence="4">Probable isoprenylcysteine alpha-carbonyl methylesterase</fullName>
    </submittedName>
</protein>
<proteinExistence type="predicted"/>
<evidence type="ECO:0000256" key="2">
    <source>
        <dbReference type="SAM" id="MobiDB-lite"/>
    </source>
</evidence>
<feature type="region of interest" description="Disordered" evidence="2">
    <location>
        <begin position="102"/>
        <end position="132"/>
    </location>
</feature>
<dbReference type="OrthoDB" id="6495301at2759"/>
<comment type="caution">
    <text evidence="4">The sequence shown here is derived from an EMBL/GenBank/DDBJ whole genome shotgun (WGS) entry which is preliminary data.</text>
</comment>
<name>A0A9N8EII2_9STRA</name>
<dbReference type="InterPro" id="IPR050300">
    <property type="entry name" value="GDXG_lipolytic_enzyme"/>
</dbReference>
<feature type="compositionally biased region" description="Low complexity" evidence="2">
    <location>
        <begin position="116"/>
        <end position="131"/>
    </location>
</feature>
<dbReference type="SUPFAM" id="SSF53474">
    <property type="entry name" value="alpha/beta-Hydrolases"/>
    <property type="match status" value="1"/>
</dbReference>
<evidence type="ECO:0000256" key="1">
    <source>
        <dbReference type="ARBA" id="ARBA00022801"/>
    </source>
</evidence>
<dbReference type="Gene3D" id="3.40.50.1820">
    <property type="entry name" value="alpha/beta hydrolase"/>
    <property type="match status" value="1"/>
</dbReference>
<keyword evidence="1" id="KW-0378">Hydrolase</keyword>
<reference evidence="4" key="1">
    <citation type="submission" date="2020-06" db="EMBL/GenBank/DDBJ databases">
        <authorList>
            <consortium name="Plant Systems Biology data submission"/>
        </authorList>
    </citation>
    <scope>NUCLEOTIDE SEQUENCE</scope>
    <source>
        <strain evidence="4">D6</strain>
    </source>
</reference>
<dbReference type="AlphaFoldDB" id="A0A9N8EII2"/>
<dbReference type="PANTHER" id="PTHR48081:SF33">
    <property type="entry name" value="KYNURENINE FORMAMIDASE"/>
    <property type="match status" value="1"/>
</dbReference>
<dbReference type="EMBL" id="CAICTM010001008">
    <property type="protein sequence ID" value="CAB9519349.1"/>
    <property type="molecule type" value="Genomic_DNA"/>
</dbReference>
<dbReference type="GO" id="GO:0016787">
    <property type="term" value="F:hydrolase activity"/>
    <property type="evidence" value="ECO:0007669"/>
    <property type="project" value="UniProtKB-KW"/>
</dbReference>